<dbReference type="PANTHER" id="PTHR10698">
    <property type="entry name" value="V-TYPE PROTON ATPASE SUBUNIT H"/>
    <property type="match status" value="1"/>
</dbReference>
<dbReference type="Gene3D" id="1.25.40.150">
    <property type="entry name" value="V-type ATPase, subunit H, C-terminal domain"/>
    <property type="match status" value="1"/>
</dbReference>
<accession>A0A8T2REG0</accession>
<evidence type="ECO:0000256" key="1">
    <source>
        <dbReference type="ARBA" id="ARBA00008613"/>
    </source>
</evidence>
<evidence type="ECO:0000313" key="7">
    <source>
        <dbReference type="EMBL" id="KAH7294862.1"/>
    </source>
</evidence>
<dbReference type="Proteomes" id="UP000825935">
    <property type="component" value="Chromosome 27"/>
</dbReference>
<comment type="subunit">
    <text evidence="5">V-ATPase is a heteromultimeric enzyme made up of two complexes: the ATP-hydrolytic V1 complex and the proton translocation V0 complex.</text>
</comment>
<dbReference type="AlphaFoldDB" id="A0A8T2REG0"/>
<keyword evidence="2 5" id="KW-0813">Transport</keyword>
<dbReference type="OrthoDB" id="10263554at2759"/>
<evidence type="ECO:0000256" key="5">
    <source>
        <dbReference type="PIRNR" id="PIRNR032184"/>
    </source>
</evidence>
<organism evidence="7 8">
    <name type="scientific">Ceratopteris richardii</name>
    <name type="common">Triangle waterfern</name>
    <dbReference type="NCBI Taxonomy" id="49495"/>
    <lineage>
        <taxon>Eukaryota</taxon>
        <taxon>Viridiplantae</taxon>
        <taxon>Streptophyta</taxon>
        <taxon>Embryophyta</taxon>
        <taxon>Tracheophyta</taxon>
        <taxon>Polypodiopsida</taxon>
        <taxon>Polypodiidae</taxon>
        <taxon>Polypodiales</taxon>
        <taxon>Pteridineae</taxon>
        <taxon>Pteridaceae</taxon>
        <taxon>Parkerioideae</taxon>
        <taxon>Ceratopteris</taxon>
    </lineage>
</organism>
<dbReference type="GO" id="GO:0046961">
    <property type="term" value="F:proton-transporting ATPase activity, rotational mechanism"/>
    <property type="evidence" value="ECO:0007669"/>
    <property type="project" value="UniProtKB-UniRule"/>
</dbReference>
<dbReference type="Gene3D" id="1.25.10.10">
    <property type="entry name" value="Leucine-rich Repeat Variant"/>
    <property type="match status" value="1"/>
</dbReference>
<dbReference type="Pfam" id="PF11698">
    <property type="entry name" value="V-ATPase_H_C"/>
    <property type="match status" value="1"/>
</dbReference>
<dbReference type="InterPro" id="IPR004908">
    <property type="entry name" value="ATPase_V1-cplx_hsu"/>
</dbReference>
<dbReference type="InterPro" id="IPR016024">
    <property type="entry name" value="ARM-type_fold"/>
</dbReference>
<dbReference type="InterPro" id="IPR011987">
    <property type="entry name" value="ATPase_V1-cplx_hsu_C"/>
</dbReference>
<dbReference type="GO" id="GO:0000221">
    <property type="term" value="C:vacuolar proton-transporting V-type ATPase, V1 domain"/>
    <property type="evidence" value="ECO:0007669"/>
    <property type="project" value="UniProtKB-UniRule"/>
</dbReference>
<keyword evidence="8" id="KW-1185">Reference proteome</keyword>
<evidence type="ECO:0000256" key="2">
    <source>
        <dbReference type="ARBA" id="ARBA00022448"/>
    </source>
</evidence>
<dbReference type="EMBL" id="CM035432">
    <property type="protein sequence ID" value="KAH7294862.1"/>
    <property type="molecule type" value="Genomic_DNA"/>
</dbReference>
<comment type="function">
    <text evidence="5">Subunit of the V1 complex of vacuolar(H+)-ATPase (V-ATPase), a multisubunit enzyme composed of a peripheral complex (V1) that hydrolyzes ATP and a membrane integral complex (V0) that translocates protons. V-ATPase is responsible for acidifying and maintaining the pH of intracellular compartments.</text>
</comment>
<dbReference type="InterPro" id="IPR011989">
    <property type="entry name" value="ARM-like"/>
</dbReference>
<proteinExistence type="inferred from homology"/>
<name>A0A8T2REG0_CERRI</name>
<feature type="domain" description="ATPase V1 complex subunit H C-terminal" evidence="6">
    <location>
        <begin position="318"/>
        <end position="430"/>
    </location>
</feature>
<comment type="caution">
    <text evidence="7">The sequence shown here is derived from an EMBL/GenBank/DDBJ whole genome shotgun (WGS) entry which is preliminary data.</text>
</comment>
<dbReference type="PIRSF" id="PIRSF032184">
    <property type="entry name" value="ATPase_V1_H"/>
    <property type="match status" value="1"/>
</dbReference>
<sequence>MELSTEEVLKRVIPWEAYTATKLISGTGLQLLRRYDHRQPDAKAALLDENGVAYVRLFLGILRDITKEDTLEYVLALFDEILSANSNRARLFYDDSFADEDVYHPFLRLLGKRKWFVQEKSCRILTCIISGRPKHIGQGTKSNEAYNNALKGLVHWLCDQLKRPSHPTRGIASAVNSLAMLLRESHVRKLFVSRDGVQLITPLITPASSQQYIQLLYEATLCMWLLSFNDDAIDAISTSHALPRLAEVARTSTKEKVVRVAILTLRNLVNKDNLASKMVDIDLPKIIQNLKLKAWTDEDLLDGLTALEDRLEVSIKTLSSFDKYKQEVLSGNLDWSPMHKDLPFWRENVNKFEDHDFQVVRLLVTLLGTSKDPRTLAVCCHDVSQFVQAHPSGRQILLDMKAKNPVMNLMEHENPEVRREALLCVQKLLLRPKYASFLQS</sequence>
<evidence type="ECO:0000256" key="4">
    <source>
        <dbReference type="ARBA" id="ARBA00023065"/>
    </source>
</evidence>
<dbReference type="PANTHER" id="PTHR10698:SF0">
    <property type="entry name" value="V-TYPE PROTON ATPASE SUBUNIT H"/>
    <property type="match status" value="1"/>
</dbReference>
<dbReference type="Pfam" id="PF03224">
    <property type="entry name" value="V-ATPase_H_N"/>
    <property type="match status" value="1"/>
</dbReference>
<protein>
    <recommendedName>
        <fullName evidence="5">V-type proton ATPase subunit H</fullName>
    </recommendedName>
</protein>
<reference evidence="7 8" key="1">
    <citation type="submission" date="2021-08" db="EMBL/GenBank/DDBJ databases">
        <title>WGS assembly of Ceratopteris richardii.</title>
        <authorList>
            <person name="Marchant D.B."/>
            <person name="Chen G."/>
            <person name="Jenkins J."/>
            <person name="Shu S."/>
            <person name="Leebens-Mack J."/>
            <person name="Grimwood J."/>
            <person name="Schmutz J."/>
            <person name="Soltis P."/>
            <person name="Soltis D."/>
            <person name="Chen Z.-H."/>
        </authorList>
    </citation>
    <scope>NUCLEOTIDE SEQUENCE [LARGE SCALE GENOMIC DNA]</scope>
    <source>
        <strain evidence="7">Whitten #5841</strain>
        <tissue evidence="7">Leaf</tissue>
    </source>
</reference>
<dbReference type="OMA" id="FRWMTFQ"/>
<evidence type="ECO:0000259" key="6">
    <source>
        <dbReference type="Pfam" id="PF11698"/>
    </source>
</evidence>
<evidence type="ECO:0000313" key="8">
    <source>
        <dbReference type="Proteomes" id="UP000825935"/>
    </source>
</evidence>
<keyword evidence="4 5" id="KW-0406">Ion transport</keyword>
<comment type="similarity">
    <text evidence="1 5">Belongs to the V-ATPase H subunit family.</text>
</comment>
<gene>
    <name evidence="7" type="ORF">KP509_27G022400</name>
</gene>
<keyword evidence="3 5" id="KW-0375">Hydrogen ion transport</keyword>
<evidence type="ECO:0000256" key="3">
    <source>
        <dbReference type="ARBA" id="ARBA00022781"/>
    </source>
</evidence>
<dbReference type="InterPro" id="IPR038497">
    <property type="entry name" value="ATPase_V1-cplx_hsu_C_sf"/>
</dbReference>
<dbReference type="SUPFAM" id="SSF48371">
    <property type="entry name" value="ARM repeat"/>
    <property type="match status" value="1"/>
</dbReference>